<gene>
    <name evidence="2" type="ORF">Val02_09770</name>
</gene>
<organism evidence="2 3">
    <name type="scientific">Virgisporangium aliadipatigenens</name>
    <dbReference type="NCBI Taxonomy" id="741659"/>
    <lineage>
        <taxon>Bacteria</taxon>
        <taxon>Bacillati</taxon>
        <taxon>Actinomycetota</taxon>
        <taxon>Actinomycetes</taxon>
        <taxon>Micromonosporales</taxon>
        <taxon>Micromonosporaceae</taxon>
        <taxon>Virgisporangium</taxon>
    </lineage>
</organism>
<dbReference type="AlphaFoldDB" id="A0A8J3YHM1"/>
<feature type="signal peptide" evidence="1">
    <location>
        <begin position="1"/>
        <end position="21"/>
    </location>
</feature>
<accession>A0A8J3YHM1</accession>
<keyword evidence="1" id="KW-0732">Signal</keyword>
<sequence>MKVRSGLAILALVAVALAACAAPRGVTRPLPSPSPTPRWTAYEPCWALIEETRIRRSSDVDEDRAVNRCEWCAHVDRSPQQVLIESAEAVIFLRADATGNGPDERADAHFEALAGEPGPAIRREPPMLGADRTALLVRVSERPIVVIARCANAVLVWTVHVTAEVARGLTLDDLNERVATLSPGITCANLR</sequence>
<name>A0A8J3YHM1_9ACTN</name>
<dbReference type="PROSITE" id="PS51257">
    <property type="entry name" value="PROKAR_LIPOPROTEIN"/>
    <property type="match status" value="1"/>
</dbReference>
<evidence type="ECO:0008006" key="4">
    <source>
        <dbReference type="Google" id="ProtNLM"/>
    </source>
</evidence>
<evidence type="ECO:0000313" key="2">
    <source>
        <dbReference type="EMBL" id="GIJ44091.1"/>
    </source>
</evidence>
<dbReference type="Proteomes" id="UP000619260">
    <property type="component" value="Unassembled WGS sequence"/>
</dbReference>
<evidence type="ECO:0000256" key="1">
    <source>
        <dbReference type="SAM" id="SignalP"/>
    </source>
</evidence>
<reference evidence="2" key="1">
    <citation type="submission" date="2021-01" db="EMBL/GenBank/DDBJ databases">
        <title>Whole genome shotgun sequence of Virgisporangium aliadipatigenens NBRC 105644.</title>
        <authorList>
            <person name="Komaki H."/>
            <person name="Tamura T."/>
        </authorList>
    </citation>
    <scope>NUCLEOTIDE SEQUENCE</scope>
    <source>
        <strain evidence="2">NBRC 105644</strain>
    </source>
</reference>
<dbReference type="RefSeq" id="WP_203897670.1">
    <property type="nucleotide sequence ID" value="NZ_BOPF01000003.1"/>
</dbReference>
<protein>
    <recommendedName>
        <fullName evidence="4">Lipoprotein</fullName>
    </recommendedName>
</protein>
<comment type="caution">
    <text evidence="2">The sequence shown here is derived from an EMBL/GenBank/DDBJ whole genome shotgun (WGS) entry which is preliminary data.</text>
</comment>
<evidence type="ECO:0000313" key="3">
    <source>
        <dbReference type="Proteomes" id="UP000619260"/>
    </source>
</evidence>
<feature type="chain" id="PRO_5035277089" description="Lipoprotein" evidence="1">
    <location>
        <begin position="22"/>
        <end position="191"/>
    </location>
</feature>
<proteinExistence type="predicted"/>
<dbReference type="EMBL" id="BOPF01000003">
    <property type="protein sequence ID" value="GIJ44091.1"/>
    <property type="molecule type" value="Genomic_DNA"/>
</dbReference>
<keyword evidence="3" id="KW-1185">Reference proteome</keyword>